<dbReference type="EMBL" id="CP032626">
    <property type="protein sequence ID" value="AYF92095.1"/>
    <property type="molecule type" value="Genomic_DNA"/>
</dbReference>
<evidence type="ECO:0000259" key="3">
    <source>
        <dbReference type="Pfam" id="PF00534"/>
    </source>
</evidence>
<organism evidence="4 5">
    <name type="scientific">Apilactobacillus bombintestini</name>
    <dbReference type="NCBI Taxonomy" id="2419772"/>
    <lineage>
        <taxon>Bacteria</taxon>
        <taxon>Bacillati</taxon>
        <taxon>Bacillota</taxon>
        <taxon>Bacilli</taxon>
        <taxon>Lactobacillales</taxon>
        <taxon>Lactobacillaceae</taxon>
        <taxon>Apilactobacillus</taxon>
    </lineage>
</organism>
<dbReference type="PANTHER" id="PTHR12526">
    <property type="entry name" value="GLYCOSYLTRANSFERASE"/>
    <property type="match status" value="1"/>
</dbReference>
<keyword evidence="5" id="KW-1185">Reference proteome</keyword>
<dbReference type="KEGG" id="abom:D7I45_00625"/>
<dbReference type="Proteomes" id="UP000272003">
    <property type="component" value="Chromosome"/>
</dbReference>
<dbReference type="PANTHER" id="PTHR12526:SF629">
    <property type="entry name" value="TEICHURONIC ACID BIOSYNTHESIS GLYCOSYLTRANSFERASE TUAH-RELATED"/>
    <property type="match status" value="1"/>
</dbReference>
<gene>
    <name evidence="4" type="ORF">D7I45_00625</name>
</gene>
<evidence type="ECO:0000256" key="1">
    <source>
        <dbReference type="ARBA" id="ARBA00022676"/>
    </source>
</evidence>
<feature type="domain" description="Glycosyl transferase family 1" evidence="3">
    <location>
        <begin position="322"/>
        <end position="483"/>
    </location>
</feature>
<dbReference type="Gene3D" id="3.40.50.2000">
    <property type="entry name" value="Glycogen Phosphorylase B"/>
    <property type="match status" value="3"/>
</dbReference>
<reference evidence="4 5" key="1">
    <citation type="submission" date="2018-09" db="EMBL/GenBank/DDBJ databases">
        <title>Genome sequencing of strain BHWM-4.</title>
        <authorList>
            <person name="Heo J."/>
            <person name="Kim S.-J."/>
            <person name="Kwon S.-W."/>
        </authorList>
    </citation>
    <scope>NUCLEOTIDE SEQUENCE [LARGE SCALE GENOMIC DNA]</scope>
    <source>
        <strain evidence="4 5">BHWM-4</strain>
    </source>
</reference>
<keyword evidence="2 4" id="KW-0808">Transferase</keyword>
<dbReference type="RefSeq" id="WP_120783869.1">
    <property type="nucleotide sequence ID" value="NZ_CP032626.1"/>
</dbReference>
<evidence type="ECO:0000256" key="2">
    <source>
        <dbReference type="ARBA" id="ARBA00022679"/>
    </source>
</evidence>
<dbReference type="InterPro" id="IPR001296">
    <property type="entry name" value="Glyco_trans_1"/>
</dbReference>
<evidence type="ECO:0000313" key="4">
    <source>
        <dbReference type="EMBL" id="AYF92095.1"/>
    </source>
</evidence>
<proteinExistence type="predicted"/>
<dbReference type="SUPFAM" id="SSF53756">
    <property type="entry name" value="UDP-Glycosyltransferase/glycogen phosphorylase"/>
    <property type="match status" value="1"/>
</dbReference>
<dbReference type="OrthoDB" id="570545at2"/>
<dbReference type="AlphaFoldDB" id="A0A387ASA1"/>
<dbReference type="Pfam" id="PF00534">
    <property type="entry name" value="Glycos_transf_1"/>
    <property type="match status" value="1"/>
</dbReference>
<protein>
    <submittedName>
        <fullName evidence="4">Glycosyltransferase</fullName>
    </submittedName>
</protein>
<accession>A0A387ASA1</accession>
<dbReference type="GO" id="GO:0016757">
    <property type="term" value="F:glycosyltransferase activity"/>
    <property type="evidence" value="ECO:0007669"/>
    <property type="project" value="UniProtKB-KW"/>
</dbReference>
<evidence type="ECO:0000313" key="5">
    <source>
        <dbReference type="Proteomes" id="UP000272003"/>
    </source>
</evidence>
<name>A0A387ASA1_9LACO</name>
<keyword evidence="1" id="KW-0328">Glycosyltransferase</keyword>
<sequence length="504" mass="58093">MTKKFLFINENIFTFNSGTEFSAMNRLKLFRKNNIDAKIITRNYNPSFHQEIHKYGINDDEVLNMYDFFQHATGKKRHHEYLRYSNLIDKHGYKIHGIDNNKSYIERLGQRVAKVSIFPLTVGEIGNVDYYDNFGNVASRDVYDYRGFKSKEIYMHPDGNIGHELILDTTGKPVMEITHMNIGNQLFPTMFKLLNYKGKTYRFNTEDDLFTFFLNEICDDDCILINDRPSLTNVVANVDSTTQKYQMLHTQHTANSAEAHNPQANLMGNLVPLFSQQFSKYKGVIVATPQQRDDLAKRYPKGKFYSIFDTAILDMPKPSDAMKSHEITYMGRMFKDKSVDELLTIIPAIKQVIPDIHLTMVGYFESVDYKKELDAIIKQLKITDNVSLVDYKLGKDKAQILSNTRVLLQTSKGEGLSMSLVEGLSYGVPEVAFDVNYGPNEIIDNDQNGYLIPNNDLAVFANRVINLLTHDDIYQRFHENAIKKAEKFSADKVMKQWNEFIKSI</sequence>